<proteinExistence type="predicted"/>
<accession>A0A4Y6R8X3</accession>
<dbReference type="AlphaFoldDB" id="A0A4Y6R8X3"/>
<dbReference type="OrthoDB" id="8702413at2"/>
<protein>
    <recommendedName>
        <fullName evidence="1">Putative DnaT-like domain-containing protein</fullName>
    </recommendedName>
</protein>
<dbReference type="KEGG" id="jas:FJQ89_02585"/>
<dbReference type="EMBL" id="CP041185">
    <property type="protein sequence ID" value="QDG69421.1"/>
    <property type="molecule type" value="Genomic_DNA"/>
</dbReference>
<keyword evidence="3" id="KW-1185">Reference proteome</keyword>
<feature type="domain" description="Putative DnaT-like" evidence="1">
    <location>
        <begin position="2"/>
        <end position="170"/>
    </location>
</feature>
<evidence type="ECO:0000313" key="2">
    <source>
        <dbReference type="EMBL" id="QDG69421.1"/>
    </source>
</evidence>
<dbReference type="InterPro" id="IPR046787">
    <property type="entry name" value="DnaT_2"/>
</dbReference>
<organism evidence="2 3">
    <name type="scientific">Janthinobacterium tructae</name>
    <dbReference type="NCBI Taxonomy" id="2590869"/>
    <lineage>
        <taxon>Bacteria</taxon>
        <taxon>Pseudomonadati</taxon>
        <taxon>Pseudomonadota</taxon>
        <taxon>Betaproteobacteria</taxon>
        <taxon>Burkholderiales</taxon>
        <taxon>Oxalobacteraceae</taxon>
        <taxon>Janthinobacterium</taxon>
    </lineage>
</organism>
<evidence type="ECO:0000259" key="1">
    <source>
        <dbReference type="Pfam" id="PF20557"/>
    </source>
</evidence>
<dbReference type="Pfam" id="PF20557">
    <property type="entry name" value="DnaT_2"/>
    <property type="match status" value="1"/>
</dbReference>
<reference evidence="2 3" key="1">
    <citation type="submission" date="2019-06" db="EMBL/GenBank/DDBJ databases">
        <title>Complete genome sequence of Janthinobacterium sp. SNU WT3 isolated from diseased rainbow trout.</title>
        <authorList>
            <person name="Oh W.T."/>
            <person name="Park S.C."/>
        </authorList>
    </citation>
    <scope>NUCLEOTIDE SEQUENCE [LARGE SCALE GENOMIC DNA]</scope>
    <source>
        <strain evidence="2 3">SNU WT3</strain>
    </source>
</reference>
<name>A0A4Y6R8X3_9BURK</name>
<sequence length="170" mass="18337">MLIIETGTGAPDAESYASIAAADARCASLGLTAWAALAEADKEIALRKGMIFMATYRTRWAGRRVYQHQALDWPRYNVEVDGFIVPSKIVPADVVNACIDLAVRAGRGEDLLPDLDTGSNAIKRDKVGPIDTEYFQNTTDARERFVAVDALLVPYFGSAGGGNSIKVTRA</sequence>
<evidence type="ECO:0000313" key="3">
    <source>
        <dbReference type="Proteomes" id="UP000316665"/>
    </source>
</evidence>
<gene>
    <name evidence="2" type="ORF">FJQ89_02585</name>
</gene>
<dbReference type="RefSeq" id="WP_141168910.1">
    <property type="nucleotide sequence ID" value="NZ_CP041185.1"/>
</dbReference>
<dbReference type="Proteomes" id="UP000316665">
    <property type="component" value="Chromosome"/>
</dbReference>